<dbReference type="SMART" id="SM01121">
    <property type="entry name" value="Dak1_2"/>
    <property type="match status" value="1"/>
</dbReference>
<dbReference type="InterPro" id="IPR033470">
    <property type="entry name" value="FakA-like_C"/>
</dbReference>
<accession>A0A9D1T005</accession>
<dbReference type="SUPFAM" id="SSF101473">
    <property type="entry name" value="DhaL-like"/>
    <property type="match status" value="1"/>
</dbReference>
<dbReference type="Gene3D" id="1.25.40.340">
    <property type="match status" value="1"/>
</dbReference>
<dbReference type="Proteomes" id="UP000886743">
    <property type="component" value="Unassembled WGS sequence"/>
</dbReference>
<evidence type="ECO:0000313" key="3">
    <source>
        <dbReference type="Proteomes" id="UP000886743"/>
    </source>
</evidence>
<reference evidence="2" key="2">
    <citation type="journal article" date="2021" name="PeerJ">
        <title>Extensive microbial diversity within the chicken gut microbiome revealed by metagenomics and culture.</title>
        <authorList>
            <person name="Gilroy R."/>
            <person name="Ravi A."/>
            <person name="Getino M."/>
            <person name="Pursley I."/>
            <person name="Horton D.L."/>
            <person name="Alikhan N.F."/>
            <person name="Baker D."/>
            <person name="Gharbi K."/>
            <person name="Hall N."/>
            <person name="Watson M."/>
            <person name="Adriaenssens E.M."/>
            <person name="Foster-Nyarko E."/>
            <person name="Jarju S."/>
            <person name="Secka A."/>
            <person name="Antonio M."/>
            <person name="Oren A."/>
            <person name="Chaudhuri R.R."/>
            <person name="La Ragione R."/>
            <person name="Hildebrand F."/>
            <person name="Pallen M.J."/>
        </authorList>
    </citation>
    <scope>NUCLEOTIDE SEQUENCE</scope>
    <source>
        <strain evidence="2">4920</strain>
    </source>
</reference>
<dbReference type="InterPro" id="IPR019986">
    <property type="entry name" value="YloV-like"/>
</dbReference>
<organism evidence="2 3">
    <name type="scientific">Candidatus Aphodoplasma excrementigallinarum</name>
    <dbReference type="NCBI Taxonomy" id="2840673"/>
    <lineage>
        <taxon>Bacteria</taxon>
        <taxon>Bacillati</taxon>
        <taxon>Bacillota</taxon>
        <taxon>Clostridia</taxon>
        <taxon>Eubacteriales</taxon>
        <taxon>Candidatus Aphodoplasma</taxon>
    </lineage>
</organism>
<dbReference type="Pfam" id="PF13684">
    <property type="entry name" value="FakA-like_C"/>
    <property type="match status" value="1"/>
</dbReference>
<dbReference type="EMBL" id="DVOF01000165">
    <property type="protein sequence ID" value="HIV03040.1"/>
    <property type="molecule type" value="Genomic_DNA"/>
</dbReference>
<dbReference type="GO" id="GO:0004371">
    <property type="term" value="F:glycerone kinase activity"/>
    <property type="evidence" value="ECO:0007669"/>
    <property type="project" value="InterPro"/>
</dbReference>
<dbReference type="InterPro" id="IPR004007">
    <property type="entry name" value="DhaL_dom"/>
</dbReference>
<dbReference type="PANTHER" id="PTHR33434">
    <property type="entry name" value="DEGV DOMAIN-CONTAINING PROTEIN DR_1986-RELATED"/>
    <property type="match status" value="1"/>
</dbReference>
<evidence type="ECO:0000259" key="1">
    <source>
        <dbReference type="PROSITE" id="PS51480"/>
    </source>
</evidence>
<dbReference type="InterPro" id="IPR036117">
    <property type="entry name" value="DhaL_dom_sf"/>
</dbReference>
<gene>
    <name evidence="2" type="ORF">IAC74_05645</name>
</gene>
<dbReference type="InterPro" id="IPR048394">
    <property type="entry name" value="FakA-like_M"/>
</dbReference>
<feature type="domain" description="DhaL" evidence="1">
    <location>
        <begin position="1"/>
        <end position="160"/>
    </location>
</feature>
<dbReference type="AlphaFoldDB" id="A0A9D1T005"/>
<name>A0A9D1T005_9FIRM</name>
<dbReference type="InterPro" id="IPR050270">
    <property type="entry name" value="DegV_domain_contain"/>
</dbReference>
<reference evidence="2" key="1">
    <citation type="submission" date="2020-10" db="EMBL/GenBank/DDBJ databases">
        <authorList>
            <person name="Gilroy R."/>
        </authorList>
    </citation>
    <scope>NUCLEOTIDE SEQUENCE</scope>
    <source>
        <strain evidence="2">4920</strain>
    </source>
</reference>
<dbReference type="SMART" id="SM01120">
    <property type="entry name" value="Dak2"/>
    <property type="match status" value="1"/>
</dbReference>
<dbReference type="PANTHER" id="PTHR33434:SF4">
    <property type="entry name" value="PHOSPHATASE PROTEIN"/>
    <property type="match status" value="1"/>
</dbReference>
<dbReference type="GO" id="GO:0006071">
    <property type="term" value="P:glycerol metabolic process"/>
    <property type="evidence" value="ECO:0007669"/>
    <property type="project" value="InterPro"/>
</dbReference>
<feature type="non-terminal residue" evidence="2">
    <location>
        <position position="1"/>
    </location>
</feature>
<comment type="caution">
    <text evidence="2">The sequence shown here is derived from an EMBL/GenBank/DDBJ whole genome shotgun (WGS) entry which is preliminary data.</text>
</comment>
<dbReference type="PROSITE" id="PS51480">
    <property type="entry name" value="DHAL"/>
    <property type="match status" value="1"/>
</dbReference>
<proteinExistence type="predicted"/>
<dbReference type="Pfam" id="PF21645">
    <property type="entry name" value="FakA-like_M"/>
    <property type="match status" value="1"/>
</dbReference>
<sequence>TGTNMSLTLSAAAEEVKKFVTPAVGDVAKSLSTASLRGARGNSGVILSQFCRGIAKGLDGKQTANAKEFAAALQNGVDTAYKAVMRPTEGTILTVARECAAAAVKVSELEDDIVIVMEQAIEAAKESLDNTPNLLPVLKEAGVVDAGGAGLVKILEGAYLALSTGTLVDLKEAVKSTTATAAQAAIDTENIKFAYCTEFIIDKKSDKVNVKRFSEIIDPKGDCKLVIDDDEIVKVHIHTNHPGFVIEEALKLGTLSRIKIDNMKLQHTTILEAEAAPDGSETAEAISPTAPHKQYGFVCVTAGSGLSDLFRDYGADEIIEGGQTMNPSTDDILHAIGKINADCVFVLPNNKNIILAANQAAELCERDVVVLPTKTVPQGIAAMMAFLPHLDQQKNTEAMTAALERVKSGQVTYAVRDTSVSGKEIKTGDIIGISEGEICTVAESPDEALFDLVGKMADEDAEVISVYYGEDVSEEQAQAAADRLEELYPDYDVLLQAGKQPLYYYIISVE</sequence>
<dbReference type="Pfam" id="PF02734">
    <property type="entry name" value="Dak2"/>
    <property type="match status" value="1"/>
</dbReference>
<protein>
    <submittedName>
        <fullName evidence="2">DAK2 domain-containing protein</fullName>
    </submittedName>
</protein>
<dbReference type="NCBIfam" id="TIGR03599">
    <property type="entry name" value="YloV"/>
    <property type="match status" value="1"/>
</dbReference>
<evidence type="ECO:0000313" key="2">
    <source>
        <dbReference type="EMBL" id="HIV03040.1"/>
    </source>
</evidence>